<feature type="chain" id="PRO_5026347225" evidence="2">
    <location>
        <begin position="21"/>
        <end position="144"/>
    </location>
</feature>
<dbReference type="InterPro" id="IPR015867">
    <property type="entry name" value="N-reg_PII/ATP_PRibTrfase_C"/>
</dbReference>
<dbReference type="Pfam" id="PF03091">
    <property type="entry name" value="CutA1"/>
    <property type="match status" value="1"/>
</dbReference>
<evidence type="ECO:0000313" key="4">
    <source>
        <dbReference type="Proteomes" id="UP000479000"/>
    </source>
</evidence>
<dbReference type="Gene3D" id="3.30.70.120">
    <property type="match status" value="1"/>
</dbReference>
<sequence length="144" mass="16087">MLVRFLCLTTLSAHLRLSTAQTCTGMSSTTESQNEAKLHSVAFVTAPNDTVAKEIARGLVKNKLAACVNIIPGLTSVYEWEGEVNEDSEVLMMIKTRTSRMPELTDFVVKHHPYKVCEVISTKIDDGNFPYLKWITDSVPERPK</sequence>
<organism evidence="3 4">
    <name type="scientific">Nesidiocoris tenuis</name>
    <dbReference type="NCBI Taxonomy" id="355587"/>
    <lineage>
        <taxon>Eukaryota</taxon>
        <taxon>Metazoa</taxon>
        <taxon>Ecdysozoa</taxon>
        <taxon>Arthropoda</taxon>
        <taxon>Hexapoda</taxon>
        <taxon>Insecta</taxon>
        <taxon>Pterygota</taxon>
        <taxon>Neoptera</taxon>
        <taxon>Paraneoptera</taxon>
        <taxon>Hemiptera</taxon>
        <taxon>Heteroptera</taxon>
        <taxon>Panheteroptera</taxon>
        <taxon>Cimicomorpha</taxon>
        <taxon>Miridae</taxon>
        <taxon>Dicyphina</taxon>
        <taxon>Nesidiocoris</taxon>
    </lineage>
</organism>
<evidence type="ECO:0000256" key="1">
    <source>
        <dbReference type="ARBA" id="ARBA00010169"/>
    </source>
</evidence>
<name>A0A6H5HSD0_9HEMI</name>
<proteinExistence type="inferred from homology"/>
<comment type="similarity">
    <text evidence="1">Belongs to the CutA family.</text>
</comment>
<dbReference type="Proteomes" id="UP000479000">
    <property type="component" value="Unassembled WGS sequence"/>
</dbReference>
<reference evidence="3 4" key="1">
    <citation type="submission" date="2020-02" db="EMBL/GenBank/DDBJ databases">
        <authorList>
            <person name="Ferguson B K."/>
        </authorList>
    </citation>
    <scope>NUCLEOTIDE SEQUENCE [LARGE SCALE GENOMIC DNA]</scope>
</reference>
<dbReference type="PANTHER" id="PTHR23419:SF8">
    <property type="entry name" value="FI09726P"/>
    <property type="match status" value="1"/>
</dbReference>
<keyword evidence="4" id="KW-1185">Reference proteome</keyword>
<dbReference type="GO" id="GO:0005507">
    <property type="term" value="F:copper ion binding"/>
    <property type="evidence" value="ECO:0007669"/>
    <property type="project" value="TreeGrafter"/>
</dbReference>
<evidence type="ECO:0000313" key="3">
    <source>
        <dbReference type="EMBL" id="CAB0020033.1"/>
    </source>
</evidence>
<dbReference type="GO" id="GO:0010038">
    <property type="term" value="P:response to metal ion"/>
    <property type="evidence" value="ECO:0007669"/>
    <property type="project" value="InterPro"/>
</dbReference>
<dbReference type="EMBL" id="CADCXU010034826">
    <property type="protein sequence ID" value="CAB0020033.1"/>
    <property type="molecule type" value="Genomic_DNA"/>
</dbReference>
<keyword evidence="2" id="KW-0732">Signal</keyword>
<gene>
    <name evidence="3" type="ORF">NTEN_LOCUS23648</name>
</gene>
<protein>
    <submittedName>
        <fullName evidence="3">Uncharacterized protein</fullName>
    </submittedName>
</protein>
<dbReference type="OrthoDB" id="2017693at2759"/>
<feature type="signal peptide" evidence="2">
    <location>
        <begin position="1"/>
        <end position="20"/>
    </location>
</feature>
<evidence type="ECO:0000256" key="2">
    <source>
        <dbReference type="SAM" id="SignalP"/>
    </source>
</evidence>
<dbReference type="SUPFAM" id="SSF54913">
    <property type="entry name" value="GlnB-like"/>
    <property type="match status" value="1"/>
</dbReference>
<accession>A0A6H5HSD0</accession>
<dbReference type="AlphaFoldDB" id="A0A6H5HSD0"/>
<dbReference type="InterPro" id="IPR004323">
    <property type="entry name" value="Ion_tolerance_CutA"/>
</dbReference>
<dbReference type="InterPro" id="IPR011322">
    <property type="entry name" value="N-reg_PII-like_a/b"/>
</dbReference>
<dbReference type="PANTHER" id="PTHR23419">
    <property type="entry name" value="DIVALENT CATION TOLERANCE CUTA-RELATED"/>
    <property type="match status" value="1"/>
</dbReference>